<dbReference type="InterPro" id="IPR024688">
    <property type="entry name" value="Mac_dom"/>
</dbReference>
<dbReference type="GO" id="GO:0008374">
    <property type="term" value="F:O-acyltransferase activity"/>
    <property type="evidence" value="ECO:0007669"/>
    <property type="project" value="TreeGrafter"/>
</dbReference>
<gene>
    <name evidence="4" type="ORF">CP557_06950</name>
</gene>
<dbReference type="Gene3D" id="2.160.10.10">
    <property type="entry name" value="Hexapeptide repeat proteins"/>
    <property type="match status" value="1"/>
</dbReference>
<dbReference type="Proteomes" id="UP000219689">
    <property type="component" value="Unassembled WGS sequence"/>
</dbReference>
<evidence type="ECO:0000256" key="2">
    <source>
        <dbReference type="ARBA" id="ARBA00022679"/>
    </source>
</evidence>
<evidence type="ECO:0000313" key="4">
    <source>
        <dbReference type="EMBL" id="PCR92640.1"/>
    </source>
</evidence>
<dbReference type="InterPro" id="IPR011004">
    <property type="entry name" value="Trimer_LpxA-like_sf"/>
</dbReference>
<dbReference type="OrthoDB" id="1475at2157"/>
<sequence length="187" mass="20435">MSEEKEKMLNGELYDPTDPELVADRNRVSELTSKYNNTAPDDQTERRDLIEDLFGSVGEECQIEPPFRCDYGYNIHVGENFYANFDCVILDAGRVEIGRNCMIAPGVHIYTATHPLDATERIKGPEYAEPVTIGDNVWIGGQAVINPGVTIGDDSVIASGAVVTEDVSDEVVVQGNPATVVKDLSNN</sequence>
<comment type="similarity">
    <text evidence="1">Belongs to the transferase hexapeptide repeat family.</text>
</comment>
<evidence type="ECO:0000313" key="5">
    <source>
        <dbReference type="Proteomes" id="UP000219689"/>
    </source>
</evidence>
<proteinExistence type="inferred from homology"/>
<dbReference type="CDD" id="cd03357">
    <property type="entry name" value="LbH_MAT_GAT"/>
    <property type="match status" value="1"/>
</dbReference>
<dbReference type="RefSeq" id="WP_097379247.1">
    <property type="nucleotide sequence ID" value="NZ_NXNI01000001.1"/>
</dbReference>
<accession>A0A2A5R0L6</accession>
<reference evidence="4 5" key="1">
    <citation type="submission" date="2017-09" db="EMBL/GenBank/DDBJ databases">
        <title>Genome sequences of Natrinema ejinorence JCM 13890T.</title>
        <authorList>
            <person name="Roh S.W."/>
            <person name="Kim Y.B."/>
            <person name="Kim J.Y."/>
        </authorList>
    </citation>
    <scope>NUCLEOTIDE SEQUENCE [LARGE SCALE GENOMIC DNA]</scope>
    <source>
        <strain evidence="4 5">JCM 13890</strain>
    </source>
</reference>
<dbReference type="SUPFAM" id="SSF51161">
    <property type="entry name" value="Trimeric LpxA-like enzymes"/>
    <property type="match status" value="1"/>
</dbReference>
<organism evidence="4 5">
    <name type="scientific">Natrinema ejinorense</name>
    <dbReference type="NCBI Taxonomy" id="373386"/>
    <lineage>
        <taxon>Archaea</taxon>
        <taxon>Methanobacteriati</taxon>
        <taxon>Methanobacteriota</taxon>
        <taxon>Stenosarchaea group</taxon>
        <taxon>Halobacteria</taxon>
        <taxon>Halobacteriales</taxon>
        <taxon>Natrialbaceae</taxon>
        <taxon>Natrinema</taxon>
    </lineage>
</organism>
<evidence type="ECO:0000259" key="3">
    <source>
        <dbReference type="SMART" id="SM01266"/>
    </source>
</evidence>
<dbReference type="PANTHER" id="PTHR23416:SF23">
    <property type="entry name" value="ACETYLTRANSFERASE C18B11.09C-RELATED"/>
    <property type="match status" value="1"/>
</dbReference>
<dbReference type="PROSITE" id="PS00101">
    <property type="entry name" value="HEXAPEP_TRANSFERASES"/>
    <property type="match status" value="1"/>
</dbReference>
<dbReference type="InterPro" id="IPR018357">
    <property type="entry name" value="Hexapep_transf_CS"/>
</dbReference>
<comment type="caution">
    <text evidence="4">The sequence shown here is derived from an EMBL/GenBank/DDBJ whole genome shotgun (WGS) entry which is preliminary data.</text>
</comment>
<feature type="domain" description="Maltose/galactoside acetyltransferase" evidence="3">
    <location>
        <begin position="5"/>
        <end position="59"/>
    </location>
</feature>
<dbReference type="SMART" id="SM01266">
    <property type="entry name" value="Mac"/>
    <property type="match status" value="1"/>
</dbReference>
<name>A0A2A5R0L6_9EURY</name>
<evidence type="ECO:0000256" key="1">
    <source>
        <dbReference type="ARBA" id="ARBA00007274"/>
    </source>
</evidence>
<dbReference type="EMBL" id="NXNI01000001">
    <property type="protein sequence ID" value="PCR92640.1"/>
    <property type="molecule type" value="Genomic_DNA"/>
</dbReference>
<dbReference type="InterPro" id="IPR051159">
    <property type="entry name" value="Hexapeptide_acetyltransf"/>
</dbReference>
<dbReference type="InterPro" id="IPR001451">
    <property type="entry name" value="Hexapep"/>
</dbReference>
<keyword evidence="2 4" id="KW-0808">Transferase</keyword>
<dbReference type="Pfam" id="PF12464">
    <property type="entry name" value="Mac"/>
    <property type="match status" value="1"/>
</dbReference>
<dbReference type="Pfam" id="PF00132">
    <property type="entry name" value="Hexapep"/>
    <property type="match status" value="1"/>
</dbReference>
<dbReference type="PANTHER" id="PTHR23416">
    <property type="entry name" value="SIALIC ACID SYNTHASE-RELATED"/>
    <property type="match status" value="1"/>
</dbReference>
<dbReference type="GO" id="GO:0016407">
    <property type="term" value="F:acetyltransferase activity"/>
    <property type="evidence" value="ECO:0007669"/>
    <property type="project" value="InterPro"/>
</dbReference>
<protein>
    <submittedName>
        <fullName evidence="4">Acetyltransferase</fullName>
    </submittedName>
</protein>
<dbReference type="FunFam" id="2.160.10.10:FF:000008">
    <property type="entry name" value="Maltose O-acetyltransferase"/>
    <property type="match status" value="1"/>
</dbReference>
<dbReference type="AlphaFoldDB" id="A0A2A5R0L6"/>
<keyword evidence="5" id="KW-1185">Reference proteome</keyword>
<dbReference type="GO" id="GO:0005829">
    <property type="term" value="C:cytosol"/>
    <property type="evidence" value="ECO:0007669"/>
    <property type="project" value="TreeGrafter"/>
</dbReference>